<keyword evidence="2" id="KW-0808">Transferase</keyword>
<reference evidence="2 3" key="1">
    <citation type="submission" date="2016-08" db="EMBL/GenBank/DDBJ databases">
        <title>A Parts List for Fungal Cellulosomes Revealed by Comparative Genomics.</title>
        <authorList>
            <consortium name="DOE Joint Genome Institute"/>
            <person name="Haitjema C.H."/>
            <person name="Gilmore S.P."/>
            <person name="Henske J.K."/>
            <person name="Solomon K.V."/>
            <person name="De Groot R."/>
            <person name="Kuo A."/>
            <person name="Mondo S.J."/>
            <person name="Salamov A.A."/>
            <person name="Labutti K."/>
            <person name="Zhao Z."/>
            <person name="Chiniquy J."/>
            <person name="Barry K."/>
            <person name="Brewer H.M."/>
            <person name="Purvine S.O."/>
            <person name="Wright A.T."/>
            <person name="Boxma B."/>
            <person name="Van Alen T."/>
            <person name="Hackstein J.H."/>
            <person name="Baker S.E."/>
            <person name="Grigoriev I.V."/>
            <person name="O'Malley M.A."/>
        </authorList>
    </citation>
    <scope>NUCLEOTIDE SEQUENCE [LARGE SCALE GENOMIC DNA]</scope>
    <source>
        <strain evidence="2 3">S4</strain>
    </source>
</reference>
<dbReference type="PROSITE" id="PS51186">
    <property type="entry name" value="GNAT"/>
    <property type="match status" value="1"/>
</dbReference>
<evidence type="ECO:0000313" key="2">
    <source>
        <dbReference type="EMBL" id="ORX78221.1"/>
    </source>
</evidence>
<dbReference type="GO" id="GO:0016747">
    <property type="term" value="F:acyltransferase activity, transferring groups other than amino-acyl groups"/>
    <property type="evidence" value="ECO:0007669"/>
    <property type="project" value="InterPro"/>
</dbReference>
<reference evidence="2 3" key="2">
    <citation type="submission" date="2016-08" db="EMBL/GenBank/DDBJ databases">
        <title>Pervasive Adenine N6-methylation of Active Genes in Fungi.</title>
        <authorList>
            <consortium name="DOE Joint Genome Institute"/>
            <person name="Mondo S.J."/>
            <person name="Dannebaum R.O."/>
            <person name="Kuo R.C."/>
            <person name="Labutti K."/>
            <person name="Haridas S."/>
            <person name="Kuo A."/>
            <person name="Salamov A."/>
            <person name="Ahrendt S.R."/>
            <person name="Lipzen A."/>
            <person name="Sullivan W."/>
            <person name="Andreopoulos W.B."/>
            <person name="Clum A."/>
            <person name="Lindquist E."/>
            <person name="Daum C."/>
            <person name="Ramamoorthy G.K."/>
            <person name="Gryganskyi A."/>
            <person name="Culley D."/>
            <person name="Magnuson J.K."/>
            <person name="James T.Y."/>
            <person name="O'Malley M.A."/>
            <person name="Stajich J.E."/>
            <person name="Spatafora J.W."/>
            <person name="Visel A."/>
            <person name="Grigoriev I.V."/>
        </authorList>
    </citation>
    <scope>NUCLEOTIDE SEQUENCE [LARGE SCALE GENOMIC DNA]</scope>
    <source>
        <strain evidence="2 3">S4</strain>
    </source>
</reference>
<keyword evidence="3" id="KW-1185">Reference proteome</keyword>
<dbReference type="SUPFAM" id="SSF55729">
    <property type="entry name" value="Acyl-CoA N-acyltransferases (Nat)"/>
    <property type="match status" value="1"/>
</dbReference>
<dbReference type="PANTHER" id="PTHR43138:SF1">
    <property type="entry name" value="N-ACETYLTRANSFERASE ACA1"/>
    <property type="match status" value="1"/>
</dbReference>
<dbReference type="STRING" id="1754192.A0A1Y1WXE8"/>
<dbReference type="Proteomes" id="UP000193944">
    <property type="component" value="Unassembled WGS sequence"/>
</dbReference>
<evidence type="ECO:0000259" key="1">
    <source>
        <dbReference type="PROSITE" id="PS51186"/>
    </source>
</evidence>
<dbReference type="InterPro" id="IPR016181">
    <property type="entry name" value="Acyl_CoA_acyltransferase"/>
</dbReference>
<dbReference type="InterPro" id="IPR000182">
    <property type="entry name" value="GNAT_dom"/>
</dbReference>
<dbReference type="PANTHER" id="PTHR43138">
    <property type="entry name" value="ACETYLTRANSFERASE, GNAT FAMILY"/>
    <property type="match status" value="1"/>
</dbReference>
<protein>
    <submittedName>
        <fullName evidence="2">Acetyltransferase</fullName>
    </submittedName>
</protein>
<dbReference type="AlphaFoldDB" id="A0A1Y1WXE8"/>
<dbReference type="OrthoDB" id="10264707at2759"/>
<proteinExistence type="predicted"/>
<dbReference type="Gene3D" id="3.40.630.30">
    <property type="match status" value="1"/>
</dbReference>
<name>A0A1Y1WXE8_9FUNG</name>
<gene>
    <name evidence="2" type="ORF">BCR32DRAFT_328627</name>
</gene>
<feature type="domain" description="N-acetyltransferase" evidence="1">
    <location>
        <begin position="3"/>
        <end position="160"/>
    </location>
</feature>
<dbReference type="Pfam" id="PF00583">
    <property type="entry name" value="Acetyltransf_1"/>
    <property type="match status" value="1"/>
</dbReference>
<sequence>MSVTIKAYEEKYVKEAIEIWNEIVKEGIAFPQEECLTIENGHEFFKSQSFTGLAFDNETNEIYGLYILHPNNVGHCGHIANASYAVKGTSRGKHVGEKLVLDSLKKGKELGFRVLQFNAVVVTNIHARNLYLRCGFKELGIVPGGFRMPNGEYVDIMLYYHEL</sequence>
<organism evidence="2 3">
    <name type="scientific">Anaeromyces robustus</name>
    <dbReference type="NCBI Taxonomy" id="1754192"/>
    <lineage>
        <taxon>Eukaryota</taxon>
        <taxon>Fungi</taxon>
        <taxon>Fungi incertae sedis</taxon>
        <taxon>Chytridiomycota</taxon>
        <taxon>Chytridiomycota incertae sedis</taxon>
        <taxon>Neocallimastigomycetes</taxon>
        <taxon>Neocallimastigales</taxon>
        <taxon>Neocallimastigaceae</taxon>
        <taxon>Anaeromyces</taxon>
    </lineage>
</organism>
<dbReference type="InterPro" id="IPR052742">
    <property type="entry name" value="Mito_N-acetyltransferase"/>
</dbReference>
<accession>A0A1Y1WXE8</accession>
<evidence type="ECO:0000313" key="3">
    <source>
        <dbReference type="Proteomes" id="UP000193944"/>
    </source>
</evidence>
<comment type="caution">
    <text evidence="2">The sequence shown here is derived from an EMBL/GenBank/DDBJ whole genome shotgun (WGS) entry which is preliminary data.</text>
</comment>
<dbReference type="EMBL" id="MCFG01000218">
    <property type="protein sequence ID" value="ORX78221.1"/>
    <property type="molecule type" value="Genomic_DNA"/>
</dbReference>